<dbReference type="Proteomes" id="UP000075714">
    <property type="component" value="Unassembled WGS sequence"/>
</dbReference>
<dbReference type="PANTHER" id="PTHR46140:SF1">
    <property type="entry name" value="VACUOLAR TRANSPORTER CHAPERONE COMPLEX SUBUNIT 4-RELATED"/>
    <property type="match status" value="1"/>
</dbReference>
<comment type="subcellular location">
    <subcellularLocation>
        <location evidence="1">Endomembrane system</location>
        <topology evidence="1">Multi-pass membrane protein</topology>
    </subcellularLocation>
</comment>
<dbReference type="EMBL" id="LSYV01000110">
    <property type="protein sequence ID" value="KXZ42935.1"/>
    <property type="molecule type" value="Genomic_DNA"/>
</dbReference>
<sequence length="385" mass="40875">MKFKRYLEANKEEAWKDNYIRYGELKKLLVRILEEGAPVYVPTALSLTVRQQPDGRAQPTPQEQFFLFLEADVRAINDFTTYYPLLITGPPLSYQTLFLSHTTTTSTTTTTALLQVTLSRTFSHLHSAAVAAASAASAAAAAAAAGPSSSSSAAAASAASAAAAAAAATAPSARQGVGARRVGGGAHAEYTRSTFWVRLEDVAQVKHVLMQHMVLMPPPATAAAAAAAGGGLLPASAAGGAAALWAQCDAALDSRDLVNTLFLDNPSLELYHALLYGRPYATTLQVRWYGSRVPDAVDVIRQIHREGWRPEECAEDSFPIQETRVADFLLGRWTWADARQLLMGEDRRPQRPRAAGPGFGYGSGIGYGGYGGGLGPADDPVLVAQ</sequence>
<keyword evidence="2" id="KW-0812">Transmembrane</keyword>
<keyword evidence="4" id="KW-0472">Membrane</keyword>
<dbReference type="Gene3D" id="3.20.100.30">
    <property type="entry name" value="VTC, catalytic tunnel domain"/>
    <property type="match status" value="1"/>
</dbReference>
<protein>
    <recommendedName>
        <fullName evidence="5">VTC domain-containing protein</fullName>
    </recommendedName>
</protein>
<gene>
    <name evidence="6" type="ORF">GPECTOR_110g227</name>
</gene>
<dbReference type="InterPro" id="IPR018966">
    <property type="entry name" value="VTC_domain"/>
</dbReference>
<dbReference type="InterPro" id="IPR042267">
    <property type="entry name" value="VTC_sf"/>
</dbReference>
<evidence type="ECO:0000256" key="2">
    <source>
        <dbReference type="ARBA" id="ARBA00022692"/>
    </source>
</evidence>
<evidence type="ECO:0000313" key="6">
    <source>
        <dbReference type="EMBL" id="KXZ42935.1"/>
    </source>
</evidence>
<keyword evidence="3" id="KW-1133">Transmembrane helix</keyword>
<dbReference type="AlphaFoldDB" id="A0A150G0F2"/>
<dbReference type="OrthoDB" id="5588846at2759"/>
<dbReference type="GO" id="GO:0006799">
    <property type="term" value="P:polyphosphate biosynthetic process"/>
    <property type="evidence" value="ECO:0007669"/>
    <property type="project" value="UniProtKB-ARBA"/>
</dbReference>
<name>A0A150G0F2_GONPE</name>
<evidence type="ECO:0000256" key="4">
    <source>
        <dbReference type="ARBA" id="ARBA00023136"/>
    </source>
</evidence>
<dbReference type="GO" id="GO:0012505">
    <property type="term" value="C:endomembrane system"/>
    <property type="evidence" value="ECO:0007669"/>
    <property type="project" value="UniProtKB-SubCell"/>
</dbReference>
<accession>A0A150G0F2</accession>
<dbReference type="PANTHER" id="PTHR46140">
    <property type="entry name" value="VACUOLAR TRANSPORTER CHAPERONE 1-RELATED"/>
    <property type="match status" value="1"/>
</dbReference>
<evidence type="ECO:0000256" key="3">
    <source>
        <dbReference type="ARBA" id="ARBA00022989"/>
    </source>
</evidence>
<reference evidence="7" key="1">
    <citation type="journal article" date="2016" name="Nat. Commun.">
        <title>The Gonium pectorale genome demonstrates co-option of cell cycle regulation during the evolution of multicellularity.</title>
        <authorList>
            <person name="Hanschen E.R."/>
            <person name="Marriage T.N."/>
            <person name="Ferris P.J."/>
            <person name="Hamaji T."/>
            <person name="Toyoda A."/>
            <person name="Fujiyama A."/>
            <person name="Neme R."/>
            <person name="Noguchi H."/>
            <person name="Minakuchi Y."/>
            <person name="Suzuki M."/>
            <person name="Kawai-Toyooka H."/>
            <person name="Smith D.R."/>
            <person name="Sparks H."/>
            <person name="Anderson J."/>
            <person name="Bakaric R."/>
            <person name="Luria V."/>
            <person name="Karger A."/>
            <person name="Kirschner M.W."/>
            <person name="Durand P.M."/>
            <person name="Michod R.E."/>
            <person name="Nozaki H."/>
            <person name="Olson B.J."/>
        </authorList>
    </citation>
    <scope>NUCLEOTIDE SEQUENCE [LARGE SCALE GENOMIC DNA]</scope>
    <source>
        <strain evidence="7">NIES-2863</strain>
    </source>
</reference>
<comment type="caution">
    <text evidence="6">The sequence shown here is derived from an EMBL/GenBank/DDBJ whole genome shotgun (WGS) entry which is preliminary data.</text>
</comment>
<evidence type="ECO:0000259" key="5">
    <source>
        <dbReference type="Pfam" id="PF09359"/>
    </source>
</evidence>
<evidence type="ECO:0000256" key="1">
    <source>
        <dbReference type="ARBA" id="ARBA00004127"/>
    </source>
</evidence>
<dbReference type="Pfam" id="PF09359">
    <property type="entry name" value="VTC"/>
    <property type="match status" value="1"/>
</dbReference>
<proteinExistence type="predicted"/>
<feature type="domain" description="VTC" evidence="5">
    <location>
        <begin position="194"/>
        <end position="336"/>
    </location>
</feature>
<dbReference type="STRING" id="33097.A0A150G0F2"/>
<dbReference type="InterPro" id="IPR051572">
    <property type="entry name" value="VTC_Complex_Subunit"/>
</dbReference>
<organism evidence="6 7">
    <name type="scientific">Gonium pectorale</name>
    <name type="common">Green alga</name>
    <dbReference type="NCBI Taxonomy" id="33097"/>
    <lineage>
        <taxon>Eukaryota</taxon>
        <taxon>Viridiplantae</taxon>
        <taxon>Chlorophyta</taxon>
        <taxon>core chlorophytes</taxon>
        <taxon>Chlorophyceae</taxon>
        <taxon>CS clade</taxon>
        <taxon>Chlamydomonadales</taxon>
        <taxon>Volvocaceae</taxon>
        <taxon>Gonium</taxon>
    </lineage>
</organism>
<evidence type="ECO:0000313" key="7">
    <source>
        <dbReference type="Proteomes" id="UP000075714"/>
    </source>
</evidence>
<keyword evidence="7" id="KW-1185">Reference proteome</keyword>